<feature type="chain" id="PRO_5039037204" description="DUF4358 domain-containing protein" evidence="1">
    <location>
        <begin position="21"/>
        <end position="157"/>
    </location>
</feature>
<dbReference type="AlphaFoldDB" id="A0A6N2QZN6"/>
<feature type="signal peptide" evidence="1">
    <location>
        <begin position="1"/>
        <end position="20"/>
    </location>
</feature>
<gene>
    <name evidence="2" type="ORF">AULFYP135_00084</name>
</gene>
<evidence type="ECO:0000256" key="1">
    <source>
        <dbReference type="SAM" id="SignalP"/>
    </source>
</evidence>
<dbReference type="InterPro" id="IPR025648">
    <property type="entry name" value="DUF4358"/>
</dbReference>
<protein>
    <recommendedName>
        <fullName evidence="3">DUF4358 domain-containing protein</fullName>
    </recommendedName>
</protein>
<evidence type="ECO:0000313" key="2">
    <source>
        <dbReference type="EMBL" id="VYS73431.1"/>
    </source>
</evidence>
<accession>A0A6N2QZN6</accession>
<reference evidence="2" key="1">
    <citation type="submission" date="2019-11" db="EMBL/GenBank/DDBJ databases">
        <authorList>
            <person name="Feng L."/>
        </authorList>
    </citation>
    <scope>NUCLEOTIDE SEQUENCE</scope>
    <source>
        <strain evidence="2">AundefinedLFYP135</strain>
    </source>
</reference>
<name>A0A6N2QZN6_9FIRM</name>
<evidence type="ECO:0008006" key="3">
    <source>
        <dbReference type="Google" id="ProtNLM"/>
    </source>
</evidence>
<dbReference type="PROSITE" id="PS51257">
    <property type="entry name" value="PROKAR_LIPOPROTEIN"/>
    <property type="match status" value="1"/>
</dbReference>
<dbReference type="EMBL" id="CACRSL010000003">
    <property type="protein sequence ID" value="VYS73431.1"/>
    <property type="molecule type" value="Genomic_DNA"/>
</dbReference>
<organism evidence="2">
    <name type="scientific">uncultured Anaerotruncus sp</name>
    <dbReference type="NCBI Taxonomy" id="905011"/>
    <lineage>
        <taxon>Bacteria</taxon>
        <taxon>Bacillati</taxon>
        <taxon>Bacillota</taxon>
        <taxon>Clostridia</taxon>
        <taxon>Eubacteriales</taxon>
        <taxon>Oscillospiraceae</taxon>
        <taxon>Anaerotruncus</taxon>
        <taxon>environmental samples</taxon>
    </lineage>
</organism>
<proteinExistence type="predicted"/>
<sequence>MKKLLTITMAALLAAALLLTGCGKSEKTDIDMEATMKAMMDATEVEDEMKKMEGEVVGNFYNIDDSAVDSYLIYSSASGATAEEFAIFKAKDAKGVETIKTMLDKRVEDLGKRFEQYIPAEMAKVQNAVITENGNYVLFVCAGDPSQAEAAFDKAFQ</sequence>
<keyword evidence="1" id="KW-0732">Signal</keyword>
<dbReference type="Pfam" id="PF14270">
    <property type="entry name" value="DUF4358"/>
    <property type="match status" value="1"/>
</dbReference>